<accession>A0A0E9XX79</accession>
<proteinExistence type="predicted"/>
<evidence type="ECO:0008006" key="3">
    <source>
        <dbReference type="Google" id="ProtNLM"/>
    </source>
</evidence>
<dbReference type="EMBL" id="GBXM01002284">
    <property type="protein sequence ID" value="JAI06294.1"/>
    <property type="molecule type" value="Transcribed_RNA"/>
</dbReference>
<organism evidence="2">
    <name type="scientific">Anguilla anguilla</name>
    <name type="common">European freshwater eel</name>
    <name type="synonym">Muraena anguilla</name>
    <dbReference type="NCBI Taxonomy" id="7936"/>
    <lineage>
        <taxon>Eukaryota</taxon>
        <taxon>Metazoa</taxon>
        <taxon>Chordata</taxon>
        <taxon>Craniata</taxon>
        <taxon>Vertebrata</taxon>
        <taxon>Euteleostomi</taxon>
        <taxon>Actinopterygii</taxon>
        <taxon>Neopterygii</taxon>
        <taxon>Teleostei</taxon>
        <taxon>Anguilliformes</taxon>
        <taxon>Anguillidae</taxon>
        <taxon>Anguilla</taxon>
    </lineage>
</organism>
<dbReference type="AlphaFoldDB" id="A0A0E9XX79"/>
<sequence>MARHSFSVLSISCLSFSLRAFASSSKRLFLSSRLLLATSSLNLSISTRASSSLCFLSCSVRFLSAFRMEAPRSFFSFMKISRACSACTPFPGVSL</sequence>
<feature type="chain" id="PRO_5002435653" description="Secreted protein" evidence="1">
    <location>
        <begin position="23"/>
        <end position="95"/>
    </location>
</feature>
<keyword evidence="1" id="KW-0732">Signal</keyword>
<feature type="signal peptide" evidence="1">
    <location>
        <begin position="1"/>
        <end position="22"/>
    </location>
</feature>
<evidence type="ECO:0000313" key="2">
    <source>
        <dbReference type="EMBL" id="JAI06294.1"/>
    </source>
</evidence>
<name>A0A0E9XX79_ANGAN</name>
<evidence type="ECO:0000256" key="1">
    <source>
        <dbReference type="SAM" id="SignalP"/>
    </source>
</evidence>
<reference evidence="2" key="2">
    <citation type="journal article" date="2015" name="Fish Shellfish Immunol.">
        <title>Early steps in the European eel (Anguilla anguilla)-Vibrio vulnificus interaction in the gills: Role of the RtxA13 toxin.</title>
        <authorList>
            <person name="Callol A."/>
            <person name="Pajuelo D."/>
            <person name="Ebbesson L."/>
            <person name="Teles M."/>
            <person name="MacKenzie S."/>
            <person name="Amaro C."/>
        </authorList>
    </citation>
    <scope>NUCLEOTIDE SEQUENCE</scope>
</reference>
<reference evidence="2" key="1">
    <citation type="submission" date="2014-11" db="EMBL/GenBank/DDBJ databases">
        <authorList>
            <person name="Amaro Gonzalez C."/>
        </authorList>
    </citation>
    <scope>NUCLEOTIDE SEQUENCE</scope>
</reference>
<protein>
    <recommendedName>
        <fullName evidence="3">Secreted protein</fullName>
    </recommendedName>
</protein>